<feature type="region of interest" description="Disordered" evidence="1">
    <location>
        <begin position="172"/>
        <end position="196"/>
    </location>
</feature>
<feature type="region of interest" description="Disordered" evidence="1">
    <location>
        <begin position="209"/>
        <end position="231"/>
    </location>
</feature>
<proteinExistence type="predicted"/>
<reference evidence="2" key="1">
    <citation type="journal article" date="2012" name="Nature">
        <title>The tomato genome sequence provides insights into fleshy fruit evolution.</title>
        <authorList>
            <consortium name="Tomato Genome Consortium"/>
        </authorList>
    </citation>
    <scope>NUCLEOTIDE SEQUENCE [LARGE SCALE GENOMIC DNA]</scope>
    <source>
        <strain evidence="2">cv. Heinz 1706</strain>
    </source>
</reference>
<dbReference type="PaxDb" id="4081-Solyc00g006590.1.1"/>
<keyword evidence="3" id="KW-1185">Reference proteome</keyword>
<dbReference type="Proteomes" id="UP000004994">
    <property type="component" value="Unassembled WGS sequence"/>
</dbReference>
<evidence type="ECO:0000313" key="3">
    <source>
        <dbReference type="Proteomes" id="UP000004994"/>
    </source>
</evidence>
<dbReference type="Gramene" id="Solyc00g006590.2.1">
    <property type="protein sequence ID" value="Solyc00g006590.2.1"/>
    <property type="gene ID" value="Solyc00g006590.2"/>
</dbReference>
<accession>A0A494G8E3</accession>
<dbReference type="EnsemblPlants" id="Solyc00g006590.2.1">
    <property type="protein sequence ID" value="Solyc00g006590.2.1"/>
    <property type="gene ID" value="Solyc00g006590.2"/>
</dbReference>
<dbReference type="AlphaFoldDB" id="A0A494G8E3"/>
<protein>
    <submittedName>
        <fullName evidence="2">Uncharacterized protein</fullName>
    </submittedName>
</protein>
<organism evidence="2">
    <name type="scientific">Solanum lycopersicum</name>
    <name type="common">Tomato</name>
    <name type="synonym">Lycopersicon esculentum</name>
    <dbReference type="NCBI Taxonomy" id="4081"/>
    <lineage>
        <taxon>Eukaryota</taxon>
        <taxon>Viridiplantae</taxon>
        <taxon>Streptophyta</taxon>
        <taxon>Embryophyta</taxon>
        <taxon>Tracheophyta</taxon>
        <taxon>Spermatophyta</taxon>
        <taxon>Magnoliopsida</taxon>
        <taxon>eudicotyledons</taxon>
        <taxon>Gunneridae</taxon>
        <taxon>Pentapetalae</taxon>
        <taxon>asterids</taxon>
        <taxon>lamiids</taxon>
        <taxon>Solanales</taxon>
        <taxon>Solanaceae</taxon>
        <taxon>Solanoideae</taxon>
        <taxon>Solaneae</taxon>
        <taxon>Solanum</taxon>
        <taxon>Solanum subgen. Lycopersicon</taxon>
    </lineage>
</organism>
<evidence type="ECO:0000256" key="1">
    <source>
        <dbReference type="SAM" id="MobiDB-lite"/>
    </source>
</evidence>
<evidence type="ECO:0000313" key="2">
    <source>
        <dbReference type="EnsemblPlants" id="Solyc00g006590.2.1"/>
    </source>
</evidence>
<sequence length="312" mass="35832">MFSFQQNLLSNFSLKRLCIHKYFIIVEKQIYHHLDTNKKFRSLVEVYNFVLHGDVHEKKKKLIKNEETVQMTPRRKQHIRGNKLIKHCVVGTCTEFSKGVYIKNREKANYLSERDIPSNIGTKRKRENEDLYGHQQVNLGNDTPAQSFFYLWDFELIHLQERSKEVFPIPDIDEDQMVNPPVDLMSSLSKASGKIPLKEDKEEIESKKRMNVKRDQEKEDILEAQRRSKDDEELRLDELRARAGGASSSSNPTEIGLISRVHVVMDSQTHTAIPPAFEGAPELSLSVPATSRITIDVSPDIGAHASHPDSKT</sequence>
<reference evidence="2" key="2">
    <citation type="submission" date="2019-04" db="UniProtKB">
        <authorList>
            <consortium name="EnsemblPlants"/>
        </authorList>
    </citation>
    <scope>IDENTIFICATION</scope>
    <source>
        <strain evidence="2">cv. Heinz 1706</strain>
    </source>
</reference>
<dbReference type="InParanoid" id="A0A494G8E3"/>
<name>A0A494G8E3_SOLLC</name>